<reference evidence="3 4" key="1">
    <citation type="submission" date="2021-06" db="EMBL/GenBank/DDBJ databases">
        <title>Gemonas diversity in paddy soil.</title>
        <authorList>
            <person name="Liu G."/>
        </authorList>
    </citation>
    <scope>NUCLEOTIDE SEQUENCE [LARGE SCALE GENOMIC DNA]</scope>
    <source>
        <strain evidence="3 4">RG29</strain>
    </source>
</reference>
<keyword evidence="1" id="KW-0472">Membrane</keyword>
<feature type="transmembrane region" description="Helical" evidence="1">
    <location>
        <begin position="207"/>
        <end position="226"/>
    </location>
</feature>
<evidence type="ECO:0000256" key="1">
    <source>
        <dbReference type="SAM" id="Phobius"/>
    </source>
</evidence>
<dbReference type="Pfam" id="PF00535">
    <property type="entry name" value="Glycos_transf_2"/>
    <property type="match status" value="1"/>
</dbReference>
<dbReference type="InterPro" id="IPR001173">
    <property type="entry name" value="Glyco_trans_2-like"/>
</dbReference>
<organism evidence="3 4">
    <name type="scientific">Geomonas diazotrophica</name>
    <dbReference type="NCBI Taxonomy" id="2843197"/>
    <lineage>
        <taxon>Bacteria</taxon>
        <taxon>Pseudomonadati</taxon>
        <taxon>Thermodesulfobacteriota</taxon>
        <taxon>Desulfuromonadia</taxon>
        <taxon>Geobacterales</taxon>
        <taxon>Geobacteraceae</taxon>
        <taxon>Geomonas</taxon>
    </lineage>
</organism>
<evidence type="ECO:0000259" key="2">
    <source>
        <dbReference type="Pfam" id="PF00535"/>
    </source>
</evidence>
<gene>
    <name evidence="3" type="ORF">KP005_11150</name>
</gene>
<feature type="domain" description="Glycosyltransferase 2-like" evidence="2">
    <location>
        <begin position="2"/>
        <end position="121"/>
    </location>
</feature>
<keyword evidence="1" id="KW-0812">Transmembrane</keyword>
<dbReference type="PANTHER" id="PTHR48090">
    <property type="entry name" value="UNDECAPRENYL-PHOSPHATE 4-DEOXY-4-FORMAMIDO-L-ARABINOSE TRANSFERASE-RELATED"/>
    <property type="match status" value="1"/>
</dbReference>
<feature type="transmembrane region" description="Helical" evidence="1">
    <location>
        <begin position="269"/>
        <end position="291"/>
    </location>
</feature>
<evidence type="ECO:0000313" key="4">
    <source>
        <dbReference type="Proteomes" id="UP000683493"/>
    </source>
</evidence>
<dbReference type="Proteomes" id="UP000683493">
    <property type="component" value="Chromosome"/>
</dbReference>
<sequence length="296" mass="33292">MIIPAYNEAERIGETIRALAQIRSKLQDLGLCLCIYVIDDGSTDQTRSICQSCGADRVLYHHVNHGVGAAVRTGFAAARADGADIVVKFDADLQHDPEDILNLIQPILSDEADLVYGNRFDQIEYRMPLLRLAGNVFFTRLMKWLTKWPLKDSQPGILAASKAYVDVFRIPGDYNYTQQILIDAYHKGMRFAHCPVKFRKRVTGKSFITLKYPFKVILQILVIIAGLKPMRIFAPVGLASFLLGSSIFCYEVFLWMINESHRPVAHVNAVLGLLLFGIQTLFFGIIAELTIQSQKK</sequence>
<keyword evidence="4" id="KW-1185">Reference proteome</keyword>
<accession>A0ABX8JEN8</accession>
<feature type="transmembrane region" description="Helical" evidence="1">
    <location>
        <begin position="232"/>
        <end position="257"/>
    </location>
</feature>
<name>A0ABX8JEN8_9BACT</name>
<keyword evidence="1" id="KW-1133">Transmembrane helix</keyword>
<protein>
    <submittedName>
        <fullName evidence="3">Glycosyltransferase family 2 protein</fullName>
    </submittedName>
</protein>
<proteinExistence type="predicted"/>
<evidence type="ECO:0000313" key="3">
    <source>
        <dbReference type="EMBL" id="QWV95942.1"/>
    </source>
</evidence>
<dbReference type="EMBL" id="CP076724">
    <property type="protein sequence ID" value="QWV95942.1"/>
    <property type="molecule type" value="Genomic_DNA"/>
</dbReference>
<dbReference type="CDD" id="cd04179">
    <property type="entry name" value="DPM_DPG-synthase_like"/>
    <property type="match status" value="1"/>
</dbReference>
<dbReference type="InterPro" id="IPR050256">
    <property type="entry name" value="Glycosyltransferase_2"/>
</dbReference>